<name>A0A4Y5JUB6_9CAUD</name>
<organism evidence="1 2">
    <name type="scientific">Pseudomonas phage vB_PaeM_PA5oct</name>
    <dbReference type="NCBI Taxonomy" id="2163605"/>
    <lineage>
        <taxon>Viruses</taxon>
        <taxon>Duplodnaviria</taxon>
        <taxon>Heunggongvirae</taxon>
        <taxon>Uroviricota</taxon>
        <taxon>Caudoviricetes</taxon>
        <taxon>Arenbergviridae</taxon>
        <taxon>Wroclawvirus</taxon>
        <taxon>Wroclawvirus PA5oct</taxon>
    </lineage>
</organism>
<proteinExistence type="predicted"/>
<evidence type="ECO:0000313" key="2">
    <source>
        <dbReference type="Proteomes" id="UP000316733"/>
    </source>
</evidence>
<sequence>MIFVFGSNEAGRHGAGAAKFALQRKGAIYGIGVGHHGQSYAIPTKDHNIITLPYADIEKYVKQFLEYAKNNPQLQFQVTRIGCGLAGFTDNEIAPLFVTASDNCYFDSAWAPYLPGNFKFWGSL</sequence>
<dbReference type="EMBL" id="MK797984">
    <property type="protein sequence ID" value="QCG75995.1"/>
    <property type="molecule type" value="Genomic_DNA"/>
</dbReference>
<reference evidence="2" key="1">
    <citation type="journal article" date="2020" name="bioRxiv">
        <title>Integrative omics analysis of Pseudomonas aeruginosa virus PA5oct highlights the molecular complexity of jumbo phages.</title>
        <authorList>
            <person name="Lood C."/>
            <person name="Danis-Wlodarczyk K."/>
            <person name="Blasdel B.G."/>
            <person name="Jang H.B."/>
            <person name="Vandenheuvel D."/>
            <person name="Briers Y."/>
            <person name="Noben J.-P."/>
            <person name="van Noort V."/>
            <person name="Drulis-Kawa Z."/>
            <person name="Lavigne R."/>
        </authorList>
    </citation>
    <scope>NUCLEOTIDE SEQUENCE [LARGE SCALE GENOMIC DNA]</scope>
</reference>
<dbReference type="InterPro" id="IPR043472">
    <property type="entry name" value="Macro_dom-like"/>
</dbReference>
<keyword evidence="2" id="KW-1185">Reference proteome</keyword>
<dbReference type="Proteomes" id="UP000316733">
    <property type="component" value="Segment"/>
</dbReference>
<dbReference type="Gene3D" id="3.40.220.10">
    <property type="entry name" value="Leucine Aminopeptidase, subunit E, domain 1"/>
    <property type="match status" value="1"/>
</dbReference>
<protein>
    <submittedName>
        <fullName evidence="1">Uncharacterized protein</fullName>
    </submittedName>
</protein>
<gene>
    <name evidence="1" type="ORF">EST35_0113</name>
</gene>
<accession>A0A4Y5JUB6</accession>
<evidence type="ECO:0000313" key="1">
    <source>
        <dbReference type="EMBL" id="QCG75995.1"/>
    </source>
</evidence>